<feature type="region of interest" description="Disordered" evidence="9">
    <location>
        <begin position="584"/>
        <end position="623"/>
    </location>
</feature>
<organism evidence="13 14">
    <name type="scientific">Virgibacillus kekensis</name>
    <dbReference type="NCBI Taxonomy" id="202261"/>
    <lineage>
        <taxon>Bacteria</taxon>
        <taxon>Bacillati</taxon>
        <taxon>Bacillota</taxon>
        <taxon>Bacilli</taxon>
        <taxon>Bacillales</taxon>
        <taxon>Bacillaceae</taxon>
        <taxon>Virgibacillus</taxon>
    </lineage>
</organism>
<evidence type="ECO:0000256" key="9">
    <source>
        <dbReference type="SAM" id="MobiDB-lite"/>
    </source>
</evidence>
<evidence type="ECO:0000256" key="3">
    <source>
        <dbReference type="ARBA" id="ARBA00022449"/>
    </source>
</evidence>
<feature type="transmembrane region" description="Helical" evidence="10">
    <location>
        <begin position="156"/>
        <end position="178"/>
    </location>
</feature>
<dbReference type="SUPFAM" id="SSF51735">
    <property type="entry name" value="NAD(P)-binding Rossmann-fold domains"/>
    <property type="match status" value="1"/>
</dbReference>
<feature type="domain" description="Cation/H+ exchanger transmembrane" evidence="11">
    <location>
        <begin position="23"/>
        <end position="391"/>
    </location>
</feature>
<dbReference type="InterPro" id="IPR038770">
    <property type="entry name" value="Na+/solute_symporter_sf"/>
</dbReference>
<feature type="transmembrane region" description="Helical" evidence="10">
    <location>
        <begin position="114"/>
        <end position="135"/>
    </location>
</feature>
<feature type="transmembrane region" description="Helical" evidence="10">
    <location>
        <begin position="302"/>
        <end position="321"/>
    </location>
</feature>
<feature type="compositionally biased region" description="Basic and acidic residues" evidence="9">
    <location>
        <begin position="598"/>
        <end position="609"/>
    </location>
</feature>
<accession>A0ABV9DIC0</accession>
<dbReference type="RefSeq" id="WP_390294560.1">
    <property type="nucleotide sequence ID" value="NZ_JBHSFU010000004.1"/>
</dbReference>
<dbReference type="Gene3D" id="3.40.50.720">
    <property type="entry name" value="NAD(P)-binding Rossmann-like Domain"/>
    <property type="match status" value="1"/>
</dbReference>
<sequence length="623" mass="68959">MVPSVLFEVMLIGLLGIGSQWLAWHYRMPAIVLMSITGLLAGPVFGFINPEEDFGDLYKPIISVAVAIILFEGSLNLSFKEIRGLGRPVFRIATYGAFLAWILGSLTAHYIAGLSWAVAFVIGGLFIVTGPTVIMPLLRQSKLKPRPAKILKWEGIIVDPIGALLAVFAFEIIAYLTANEPNGASLVLFFGASIFAAILGWACGKGMGWMFETGHIPEFLKSPAVFIVVIFCFTLADEIMHETGLLAVTAMGMTLANMGISSVEDMRHFKENISILLISAIFIMLTASLQVETLLQIFDPNIIGYVVLMMFVVRPLSIFLSTIKTDLSLNEKILLGWIAPRGIVALTVSGYFATILSEAGYEDASIITTLTFGLVFFTVVAHGFSIGWFAEKLHLSVEGKPGTLIVGSNTFTIELAKSLKKAKAPVLLVDSSWERLRKAREAGIPFYHGEMLSEQTEYHLDTVPYEYLVAATEYHSYNALVCTTFMPEYGRTNVFKVSPYHDIGNTMDDIVDKIGGRILFGGKASLETLNDKIRDGFVFRQTNISSRYPYKQYLEEKDENAILLYSIKPSGQVKYFSEEMKVNPEPGDTVVSLTPPVKENRRIQERLENQRTTTTNQKDADPQ</sequence>
<dbReference type="EMBL" id="JBHSFU010000004">
    <property type="protein sequence ID" value="MFC4558147.1"/>
    <property type="molecule type" value="Genomic_DNA"/>
</dbReference>
<keyword evidence="2" id="KW-0813">Transport</keyword>
<comment type="subcellular location">
    <subcellularLocation>
        <location evidence="1">Cell membrane</location>
        <topology evidence="1">Multi-pass membrane protein</topology>
    </subcellularLocation>
</comment>
<proteinExistence type="predicted"/>
<feature type="transmembrane region" description="Helical" evidence="10">
    <location>
        <begin position="242"/>
        <end position="260"/>
    </location>
</feature>
<feature type="transmembrane region" description="Helical" evidence="10">
    <location>
        <begin position="333"/>
        <end position="354"/>
    </location>
</feature>
<evidence type="ECO:0000313" key="14">
    <source>
        <dbReference type="Proteomes" id="UP001595989"/>
    </source>
</evidence>
<dbReference type="Pfam" id="PF00999">
    <property type="entry name" value="Na_H_Exchanger"/>
    <property type="match status" value="1"/>
</dbReference>
<reference evidence="14" key="1">
    <citation type="journal article" date="2019" name="Int. J. Syst. Evol. Microbiol.">
        <title>The Global Catalogue of Microorganisms (GCM) 10K type strain sequencing project: providing services to taxonomists for standard genome sequencing and annotation.</title>
        <authorList>
            <consortium name="The Broad Institute Genomics Platform"/>
            <consortium name="The Broad Institute Genome Sequencing Center for Infectious Disease"/>
            <person name="Wu L."/>
            <person name="Ma J."/>
        </authorList>
    </citation>
    <scope>NUCLEOTIDE SEQUENCE [LARGE SCALE GENOMIC DNA]</scope>
    <source>
        <strain evidence="14">CGMCC 4.7426</strain>
    </source>
</reference>
<evidence type="ECO:0000256" key="4">
    <source>
        <dbReference type="ARBA" id="ARBA00022475"/>
    </source>
</evidence>
<keyword evidence="6 10" id="KW-1133">Transmembrane helix</keyword>
<evidence type="ECO:0000256" key="10">
    <source>
        <dbReference type="SAM" id="Phobius"/>
    </source>
</evidence>
<dbReference type="Gene3D" id="1.20.1530.20">
    <property type="match status" value="1"/>
</dbReference>
<keyword evidence="5 10" id="KW-0812">Transmembrane</keyword>
<keyword evidence="3" id="KW-0050">Antiport</keyword>
<evidence type="ECO:0000256" key="6">
    <source>
        <dbReference type="ARBA" id="ARBA00022989"/>
    </source>
</evidence>
<dbReference type="PANTHER" id="PTHR32507:SF0">
    <property type="entry name" value="NA(+)_H(+) ANTIPORTER 2-RELATED"/>
    <property type="match status" value="1"/>
</dbReference>
<protein>
    <submittedName>
        <fullName evidence="13">Cation:proton antiporter</fullName>
    </submittedName>
</protein>
<feature type="transmembrane region" description="Helical" evidence="10">
    <location>
        <begin position="216"/>
        <end position="236"/>
    </location>
</feature>
<feature type="transmembrane region" description="Helical" evidence="10">
    <location>
        <begin position="60"/>
        <end position="77"/>
    </location>
</feature>
<feature type="transmembrane region" description="Helical" evidence="10">
    <location>
        <begin position="366"/>
        <end position="390"/>
    </location>
</feature>
<evidence type="ECO:0000256" key="5">
    <source>
        <dbReference type="ARBA" id="ARBA00022692"/>
    </source>
</evidence>
<feature type="transmembrane region" description="Helical" evidence="10">
    <location>
        <begin position="272"/>
        <end position="290"/>
    </location>
</feature>
<dbReference type="Proteomes" id="UP001595989">
    <property type="component" value="Unassembled WGS sequence"/>
</dbReference>
<keyword evidence="4" id="KW-1003">Cell membrane</keyword>
<gene>
    <name evidence="13" type="ORF">ACFO3D_07975</name>
</gene>
<feature type="transmembrane region" description="Helical" evidence="10">
    <location>
        <begin position="6"/>
        <end position="24"/>
    </location>
</feature>
<evidence type="ECO:0000259" key="12">
    <source>
        <dbReference type="Pfam" id="PF02254"/>
    </source>
</evidence>
<dbReference type="InterPro" id="IPR036291">
    <property type="entry name" value="NAD(P)-bd_dom_sf"/>
</dbReference>
<dbReference type="PANTHER" id="PTHR32507">
    <property type="entry name" value="NA(+)/H(+) ANTIPORTER 1"/>
    <property type="match status" value="1"/>
</dbReference>
<evidence type="ECO:0000259" key="11">
    <source>
        <dbReference type="Pfam" id="PF00999"/>
    </source>
</evidence>
<feature type="domain" description="RCK N-terminal" evidence="12">
    <location>
        <begin position="404"/>
        <end position="484"/>
    </location>
</feature>
<evidence type="ECO:0000313" key="13">
    <source>
        <dbReference type="EMBL" id="MFC4558147.1"/>
    </source>
</evidence>
<evidence type="ECO:0000256" key="2">
    <source>
        <dbReference type="ARBA" id="ARBA00022448"/>
    </source>
</evidence>
<feature type="transmembrane region" description="Helical" evidence="10">
    <location>
        <begin position="89"/>
        <end position="108"/>
    </location>
</feature>
<dbReference type="Pfam" id="PF02254">
    <property type="entry name" value="TrkA_N"/>
    <property type="match status" value="1"/>
</dbReference>
<evidence type="ECO:0000256" key="8">
    <source>
        <dbReference type="ARBA" id="ARBA00023136"/>
    </source>
</evidence>
<name>A0ABV9DIC0_9BACI</name>
<feature type="transmembrane region" description="Helical" evidence="10">
    <location>
        <begin position="31"/>
        <end position="48"/>
    </location>
</feature>
<dbReference type="InterPro" id="IPR006153">
    <property type="entry name" value="Cation/H_exchanger_TM"/>
</dbReference>
<evidence type="ECO:0000256" key="7">
    <source>
        <dbReference type="ARBA" id="ARBA00023065"/>
    </source>
</evidence>
<keyword evidence="14" id="KW-1185">Reference proteome</keyword>
<dbReference type="InterPro" id="IPR003148">
    <property type="entry name" value="RCK_N"/>
</dbReference>
<keyword evidence="7" id="KW-0406">Ion transport</keyword>
<keyword evidence="8 10" id="KW-0472">Membrane</keyword>
<feature type="transmembrane region" description="Helical" evidence="10">
    <location>
        <begin position="184"/>
        <end position="204"/>
    </location>
</feature>
<evidence type="ECO:0000256" key="1">
    <source>
        <dbReference type="ARBA" id="ARBA00004651"/>
    </source>
</evidence>
<comment type="caution">
    <text evidence="13">The sequence shown here is derived from an EMBL/GenBank/DDBJ whole genome shotgun (WGS) entry which is preliminary data.</text>
</comment>